<gene>
    <name evidence="1" type="ORF">UFOVP436_14</name>
    <name evidence="2" type="ORF">UFOVP784_14</name>
</gene>
<organism evidence="1">
    <name type="scientific">uncultured Caudovirales phage</name>
    <dbReference type="NCBI Taxonomy" id="2100421"/>
    <lineage>
        <taxon>Viruses</taxon>
        <taxon>Duplodnaviria</taxon>
        <taxon>Heunggongvirae</taxon>
        <taxon>Uroviricota</taxon>
        <taxon>Caudoviricetes</taxon>
        <taxon>Peduoviridae</taxon>
        <taxon>Maltschvirus</taxon>
        <taxon>Maltschvirus maltsch</taxon>
    </lineage>
</organism>
<reference evidence="1" key="1">
    <citation type="submission" date="2020-04" db="EMBL/GenBank/DDBJ databases">
        <authorList>
            <person name="Chiriac C."/>
            <person name="Salcher M."/>
            <person name="Ghai R."/>
            <person name="Kavagutti S V."/>
        </authorList>
    </citation>
    <scope>NUCLEOTIDE SEQUENCE</scope>
</reference>
<name>A0A6J5M8P0_9CAUD</name>
<evidence type="ECO:0000313" key="2">
    <source>
        <dbReference type="EMBL" id="CAB4162073.1"/>
    </source>
</evidence>
<protein>
    <submittedName>
        <fullName evidence="1">Uncharacterized protein</fullName>
    </submittedName>
</protein>
<accession>A0A6J5M8P0</accession>
<proteinExistence type="predicted"/>
<dbReference type="EMBL" id="LR796737">
    <property type="protein sequence ID" value="CAB4162073.1"/>
    <property type="molecule type" value="Genomic_DNA"/>
</dbReference>
<evidence type="ECO:0000313" key="1">
    <source>
        <dbReference type="EMBL" id="CAB4142552.1"/>
    </source>
</evidence>
<dbReference type="EMBL" id="LR796418">
    <property type="protein sequence ID" value="CAB4142552.1"/>
    <property type="molecule type" value="Genomic_DNA"/>
</dbReference>
<sequence length="61" mass="6801">MSIAIMITSENLPQLKYISAVLRENGDWSEDMKDALKLVDDTIDVLTGSFQSVPFAEEPLN</sequence>